<feature type="region of interest" description="Disordered" evidence="4">
    <location>
        <begin position="259"/>
        <end position="290"/>
    </location>
</feature>
<gene>
    <name evidence="6" type="ORF">KG104_04990</name>
</gene>
<dbReference type="Pfam" id="PF07501">
    <property type="entry name" value="G5"/>
    <property type="match status" value="1"/>
</dbReference>
<evidence type="ECO:0000256" key="4">
    <source>
        <dbReference type="SAM" id="MobiDB-lite"/>
    </source>
</evidence>
<dbReference type="SMART" id="SM01208">
    <property type="entry name" value="G5"/>
    <property type="match status" value="1"/>
</dbReference>
<dbReference type="Gene3D" id="1.10.530.10">
    <property type="match status" value="1"/>
</dbReference>
<keyword evidence="7" id="KW-1185">Reference proteome</keyword>
<dbReference type="Pfam" id="PF06737">
    <property type="entry name" value="Transglycosylas"/>
    <property type="match status" value="1"/>
</dbReference>
<evidence type="ECO:0000313" key="6">
    <source>
        <dbReference type="EMBL" id="QWQ37129.1"/>
    </source>
</evidence>
<dbReference type="SUPFAM" id="SSF53955">
    <property type="entry name" value="Lysozyme-like"/>
    <property type="match status" value="1"/>
</dbReference>
<protein>
    <submittedName>
        <fullName evidence="6">Transglycosylase family protein</fullName>
    </submittedName>
</protein>
<dbReference type="InterPro" id="IPR010618">
    <property type="entry name" value="RPF"/>
</dbReference>
<comment type="similarity">
    <text evidence="1">Belongs to the transglycosylase family. Rpf subfamily.</text>
</comment>
<evidence type="ECO:0000259" key="5">
    <source>
        <dbReference type="PROSITE" id="PS51109"/>
    </source>
</evidence>
<dbReference type="EMBL" id="CP076456">
    <property type="protein sequence ID" value="QWQ37129.1"/>
    <property type="molecule type" value="Genomic_DNA"/>
</dbReference>
<feature type="compositionally biased region" description="Low complexity" evidence="4">
    <location>
        <begin position="272"/>
        <end position="290"/>
    </location>
</feature>
<dbReference type="KEGG" id="asun:KG104_04990"/>
<dbReference type="Pfam" id="PF03990">
    <property type="entry name" value="DUF348"/>
    <property type="match status" value="3"/>
</dbReference>
<sequence length="370" mass="37588">MVALILGLVAFVGTNKSVVLSVDGQTSDVKTFGGTVAEVLQKADVQVTEADRVSPDLASEVSDGTRIEVSKAKSVDVTLDGQGHTVSTTGQTVADLVSELRVASNSAVSASLDTALSGLQDPLSISTPKTVTMVMDGKSYNRPTTAETVEELLDEAGIELAATDRLSAPESAALVDGMALKITRVTAGEKVTVTEALPFETAEVPDPNLYEGEEKVTVKGTPGEKAAVFAIKLVDGREVSRTLVSETVSVQPVDAKIAVGTKKKETPPAPAPAAAAPAPAASPGGAAPSGGTWAALAQCESGGDWHINTGNGYSGGLQFSVSSWLGAGGGQYAPIAAGATPDQQIAVAEKLRANGGWGHWPSCAAKLGLL</sequence>
<dbReference type="InterPro" id="IPR023346">
    <property type="entry name" value="Lysozyme-like_dom_sf"/>
</dbReference>
<organism evidence="6 7">
    <name type="scientific">Arthrobacter sunyaminii</name>
    <dbReference type="NCBI Taxonomy" id="2816859"/>
    <lineage>
        <taxon>Bacteria</taxon>
        <taxon>Bacillati</taxon>
        <taxon>Actinomycetota</taxon>
        <taxon>Actinomycetes</taxon>
        <taxon>Micrococcales</taxon>
        <taxon>Micrococcaceae</taxon>
        <taxon>Arthrobacter</taxon>
    </lineage>
</organism>
<dbReference type="PROSITE" id="PS51109">
    <property type="entry name" value="G5"/>
    <property type="match status" value="1"/>
</dbReference>
<dbReference type="CDD" id="cd13925">
    <property type="entry name" value="RPF"/>
    <property type="match status" value="1"/>
</dbReference>
<dbReference type="Gene3D" id="2.20.230.10">
    <property type="entry name" value="Resuscitation-promoting factor rpfb"/>
    <property type="match status" value="1"/>
</dbReference>
<dbReference type="InterPro" id="IPR007137">
    <property type="entry name" value="DUF348"/>
</dbReference>
<evidence type="ECO:0000256" key="1">
    <source>
        <dbReference type="ARBA" id="ARBA00010830"/>
    </source>
</evidence>
<name>A0A975S7B0_9MICC</name>
<dbReference type="InterPro" id="IPR011098">
    <property type="entry name" value="G5_dom"/>
</dbReference>
<feature type="domain" description="G5" evidence="5">
    <location>
        <begin position="182"/>
        <end position="263"/>
    </location>
</feature>
<proteinExistence type="inferred from homology"/>
<evidence type="ECO:0000256" key="2">
    <source>
        <dbReference type="ARBA" id="ARBA00022729"/>
    </source>
</evidence>
<dbReference type="GO" id="GO:0016787">
    <property type="term" value="F:hydrolase activity"/>
    <property type="evidence" value="ECO:0007669"/>
    <property type="project" value="UniProtKB-KW"/>
</dbReference>
<dbReference type="AlphaFoldDB" id="A0A975S7B0"/>
<reference evidence="6" key="1">
    <citation type="submission" date="2021-06" db="EMBL/GenBank/DDBJ databases">
        <title>Novel species in genus Arthrobacter.</title>
        <authorList>
            <person name="Zhang G."/>
        </authorList>
    </citation>
    <scope>NUCLEOTIDE SEQUENCE</scope>
    <source>
        <strain evidence="6">Zg-ZUI122</strain>
    </source>
</reference>
<dbReference type="Proteomes" id="UP000680588">
    <property type="component" value="Chromosome"/>
</dbReference>
<accession>A0A975S7B0</accession>
<dbReference type="RefSeq" id="WP_207347443.1">
    <property type="nucleotide sequence ID" value="NZ_CP076456.1"/>
</dbReference>
<evidence type="ECO:0000256" key="3">
    <source>
        <dbReference type="ARBA" id="ARBA00022801"/>
    </source>
</evidence>
<evidence type="ECO:0000313" key="7">
    <source>
        <dbReference type="Proteomes" id="UP000680588"/>
    </source>
</evidence>
<keyword evidence="3" id="KW-0378">Hydrolase</keyword>
<keyword evidence="2" id="KW-0732">Signal</keyword>